<dbReference type="EMBL" id="BONI01000028">
    <property type="protein sequence ID" value="GIG06920.1"/>
    <property type="molecule type" value="Genomic_DNA"/>
</dbReference>
<feature type="domain" description="Methylmalonyl-CoA mutase alpha/beta chain catalytic" evidence="4">
    <location>
        <begin position="49"/>
        <end position="552"/>
    </location>
</feature>
<dbReference type="AlphaFoldDB" id="A0A8J3KTN6"/>
<dbReference type="Proteomes" id="UP000630887">
    <property type="component" value="Unassembled WGS sequence"/>
</dbReference>
<feature type="region of interest" description="Disordered" evidence="3">
    <location>
        <begin position="27"/>
        <end position="64"/>
    </location>
</feature>
<evidence type="ECO:0000313" key="5">
    <source>
        <dbReference type="EMBL" id="GIG06920.1"/>
    </source>
</evidence>
<gene>
    <name evidence="5" type="ORF">Cco03nite_36200</name>
</gene>
<evidence type="ECO:0000313" key="6">
    <source>
        <dbReference type="Proteomes" id="UP000630887"/>
    </source>
</evidence>
<organism evidence="5 6">
    <name type="scientific">Catellatospora coxensis</name>
    <dbReference type="NCBI Taxonomy" id="310354"/>
    <lineage>
        <taxon>Bacteria</taxon>
        <taxon>Bacillati</taxon>
        <taxon>Actinomycetota</taxon>
        <taxon>Actinomycetes</taxon>
        <taxon>Micromonosporales</taxon>
        <taxon>Micromonosporaceae</taxon>
        <taxon>Catellatospora</taxon>
    </lineage>
</organism>
<comment type="subunit">
    <text evidence="1">Heterodimer of an alpha and a beta chain.</text>
</comment>
<dbReference type="Pfam" id="PF01642">
    <property type="entry name" value="MM_CoA_mutase"/>
    <property type="match status" value="1"/>
</dbReference>
<evidence type="ECO:0000256" key="3">
    <source>
        <dbReference type="SAM" id="MobiDB-lite"/>
    </source>
</evidence>
<dbReference type="SUPFAM" id="SSF51703">
    <property type="entry name" value="Cobalamin (vitamin B12)-dependent enzymes"/>
    <property type="match status" value="1"/>
</dbReference>
<dbReference type="GO" id="GO:0031419">
    <property type="term" value="F:cobalamin binding"/>
    <property type="evidence" value="ECO:0007669"/>
    <property type="project" value="UniProtKB-KW"/>
</dbReference>
<keyword evidence="2" id="KW-0413">Isomerase</keyword>
<protein>
    <submittedName>
        <fullName evidence="5">Methylmalonyl-CoA mutase</fullName>
    </submittedName>
</protein>
<dbReference type="Gene3D" id="3.20.20.240">
    <property type="entry name" value="Methylmalonyl-CoA mutase"/>
    <property type="match status" value="1"/>
</dbReference>
<dbReference type="GO" id="GO:0004494">
    <property type="term" value="F:methylmalonyl-CoA mutase activity"/>
    <property type="evidence" value="ECO:0007669"/>
    <property type="project" value="UniProtKB-EC"/>
</dbReference>
<reference evidence="5 6" key="1">
    <citation type="submission" date="2021-01" db="EMBL/GenBank/DDBJ databases">
        <title>Whole genome shotgun sequence of Catellatospora coxensis NBRC 107359.</title>
        <authorList>
            <person name="Komaki H."/>
            <person name="Tamura T."/>
        </authorList>
    </citation>
    <scope>NUCLEOTIDE SEQUENCE [LARGE SCALE GENOMIC DNA]</scope>
    <source>
        <strain evidence="5 6">NBRC 107359</strain>
    </source>
</reference>
<evidence type="ECO:0000256" key="2">
    <source>
        <dbReference type="ARBA" id="ARBA00023235"/>
    </source>
</evidence>
<evidence type="ECO:0000256" key="1">
    <source>
        <dbReference type="ARBA" id="ARBA00011870"/>
    </source>
</evidence>
<dbReference type="InterPro" id="IPR016176">
    <property type="entry name" value="Cbl-dep_enz_cat"/>
</dbReference>
<dbReference type="InterPro" id="IPR006099">
    <property type="entry name" value="MeMalonylCoA_mutase_a/b_cat"/>
</dbReference>
<sequence>MGGFWDRISRFRPLAITLGVRDVRYPSPRETAGTPNIPGMNERSPRRSESGFPIEPVYGPADGEKPGQYPFTRGVYPTMYTSRPWTMRQYAGFGTAVESNARYHQLLNAGTMGLSVAFDLPTQMGYDSDEPIAHGEVGKVGVAIDSIEDMRLLFKDIPLDKVSTSMTINAPGSVLLLLYQLVAEEQGVPGDKLNGTIQNDILKEYIARGTYIFPPKPSLRLVADTFAYCRTEIPKWNTISISGYHMAEAGATPVQEIAFTLADGIEYVRAAVAAGLDVDAFAPRLSFFFVARTTLLEEVAKFRAARRIWAKVMREEFGAKDPKSWMLRFHTQTAGVQLTAQQPEVNLVRVTAQALGAIMGGTQSLHTNSYDEAIALPTEKAARLALRTQQVLAYETDLTATVDPFAGSYVVEAMTDEIEAEARALIDRVFEYGSAVDAIEAGFQKREIESSAYRTALEIDSRERVVVGLNRFTIDVEEPYEPLRVDPAIEADQAARLARLRAERDSDAVDAALDKLRAAAHGTENVLYPMREALRLRATVGEVCHALRTVWGTHTPRETF</sequence>
<dbReference type="PANTHER" id="PTHR48101:SF1">
    <property type="entry name" value="METHYLMALONYL-COA MUTASE, LARGE SUBUNIT"/>
    <property type="match status" value="1"/>
</dbReference>
<comment type="caution">
    <text evidence="5">The sequence shown here is derived from an EMBL/GenBank/DDBJ whole genome shotgun (WGS) entry which is preliminary data.</text>
</comment>
<name>A0A8J3KTN6_9ACTN</name>
<accession>A0A8J3KTN6</accession>
<proteinExistence type="predicted"/>
<dbReference type="PANTHER" id="PTHR48101">
    <property type="entry name" value="METHYLMALONYL-COA MUTASE, MITOCHONDRIAL-RELATED"/>
    <property type="match status" value="1"/>
</dbReference>
<dbReference type="InterPro" id="IPR006098">
    <property type="entry name" value="MMCoA_mutase_a_cat"/>
</dbReference>
<keyword evidence="6" id="KW-1185">Reference proteome</keyword>
<dbReference type="NCBIfam" id="TIGR00641">
    <property type="entry name" value="acid_CoA_mut_N"/>
    <property type="match status" value="1"/>
</dbReference>
<evidence type="ECO:0000259" key="4">
    <source>
        <dbReference type="Pfam" id="PF01642"/>
    </source>
</evidence>